<dbReference type="EMBL" id="BAAAIE010000094">
    <property type="protein sequence ID" value="GAA0998553.1"/>
    <property type="molecule type" value="Genomic_DNA"/>
</dbReference>
<comment type="caution">
    <text evidence="1">The sequence shown here is derived from an EMBL/GenBank/DDBJ whole genome shotgun (WGS) entry which is preliminary data.</text>
</comment>
<dbReference type="Proteomes" id="UP001500033">
    <property type="component" value="Unassembled WGS sequence"/>
</dbReference>
<reference evidence="1 2" key="1">
    <citation type="journal article" date="2019" name="Int. J. Syst. Evol. Microbiol.">
        <title>The Global Catalogue of Microorganisms (GCM) 10K type strain sequencing project: providing services to taxonomists for standard genome sequencing and annotation.</title>
        <authorList>
            <consortium name="The Broad Institute Genomics Platform"/>
            <consortium name="The Broad Institute Genome Sequencing Center for Infectious Disease"/>
            <person name="Wu L."/>
            <person name="Ma J."/>
        </authorList>
    </citation>
    <scope>NUCLEOTIDE SEQUENCE [LARGE SCALE GENOMIC DNA]</scope>
    <source>
        <strain evidence="1 2">JCM 11445</strain>
    </source>
</reference>
<organism evidence="1 2">
    <name type="scientific">Streptomyces rhizosphaericus</name>
    <dbReference type="NCBI Taxonomy" id="114699"/>
    <lineage>
        <taxon>Bacteria</taxon>
        <taxon>Bacillati</taxon>
        <taxon>Actinomycetota</taxon>
        <taxon>Actinomycetes</taxon>
        <taxon>Kitasatosporales</taxon>
        <taxon>Streptomycetaceae</taxon>
        <taxon>Streptomyces</taxon>
        <taxon>Streptomyces violaceusniger group</taxon>
    </lineage>
</organism>
<sequence>MLEAAEARPGTDPDRCSFTIAMETARDLIVQAVGVITLASTTTDSAFCSVPAVPATP</sequence>
<accession>A0ABN1SNI2</accession>
<name>A0ABN1SNI2_9ACTN</name>
<gene>
    <name evidence="1" type="ORF">GCM10009576_085670</name>
</gene>
<evidence type="ECO:0000313" key="1">
    <source>
        <dbReference type="EMBL" id="GAA0998553.1"/>
    </source>
</evidence>
<proteinExistence type="predicted"/>
<keyword evidence="2" id="KW-1185">Reference proteome</keyword>
<protein>
    <submittedName>
        <fullName evidence="1">Uncharacterized protein</fullName>
    </submittedName>
</protein>
<evidence type="ECO:0000313" key="2">
    <source>
        <dbReference type="Proteomes" id="UP001500033"/>
    </source>
</evidence>